<evidence type="ECO:0000256" key="5">
    <source>
        <dbReference type="ARBA" id="ARBA00010185"/>
    </source>
</evidence>
<keyword evidence="13 19" id="KW-1133">Transmembrane helix</keyword>
<evidence type="ECO:0000256" key="3">
    <source>
        <dbReference type="ARBA" id="ARBA00005119"/>
    </source>
</evidence>
<dbReference type="UniPathway" id="UPA00557">
    <property type="reaction ID" value="UER00614"/>
</dbReference>
<evidence type="ECO:0000256" key="9">
    <source>
        <dbReference type="ARBA" id="ARBA00022516"/>
    </source>
</evidence>
<evidence type="ECO:0000256" key="16">
    <source>
        <dbReference type="ARBA" id="ARBA00023209"/>
    </source>
</evidence>
<protein>
    <recommendedName>
        <fullName evidence="7 18">Phosphatidate cytidylyltransferase</fullName>
        <ecNumber evidence="6 18">2.7.7.41</ecNumber>
    </recommendedName>
</protein>
<dbReference type="RefSeq" id="WP_102767415.1">
    <property type="nucleotide sequence ID" value="NZ_CP124551.1"/>
</dbReference>
<evidence type="ECO:0000256" key="7">
    <source>
        <dbReference type="ARBA" id="ARBA00019373"/>
    </source>
</evidence>
<keyword evidence="16" id="KW-0594">Phospholipid biosynthesis</keyword>
<evidence type="ECO:0000256" key="2">
    <source>
        <dbReference type="ARBA" id="ARBA00004651"/>
    </source>
</evidence>
<keyword evidence="11 18" id="KW-0812">Transmembrane</keyword>
<evidence type="ECO:0000313" key="20">
    <source>
        <dbReference type="EMBL" id="PND37497.1"/>
    </source>
</evidence>
<comment type="caution">
    <text evidence="20">The sequence shown here is derived from an EMBL/GenBank/DDBJ whole genome shotgun (WGS) entry which is preliminary data.</text>
</comment>
<sequence length="284" mass="29894">MLKARIITALALLAVLLPALFAASPWPFALLTLLMIGAAGWEWCRLNAGGGLPALAFGAALAAACAGTLWFFGLAPRPAWCWWLAGLIWVLGGAYALRGGPAAWPQASKALRLLLGALALWAAWGAMLEAKATGINFLLSIFCLVWMADIAAYFGGRTFGRRKLAVTISPGKSWEGVWTGMAGVLALGLFWTFVIDRQFAVDSASLYQRLLQGQGLAIGLLALVFLASMSVVGDLFESLIKRAVGAKDSSQLLPGHGGVLDRVDALLPVFPLALALSSLSSSLP</sequence>
<feature type="transmembrane region" description="Helical" evidence="19">
    <location>
        <begin position="176"/>
        <end position="195"/>
    </location>
</feature>
<reference evidence="20 21" key="1">
    <citation type="submission" date="2018-01" db="EMBL/GenBank/DDBJ databases">
        <title>Draft genome sequence of Paucibacter aquatile CR182 isolated from freshwater of the Nakdong River.</title>
        <authorList>
            <person name="Choi A."/>
            <person name="Chung E.J."/>
        </authorList>
    </citation>
    <scope>NUCLEOTIDE SEQUENCE [LARGE SCALE GENOMIC DNA]</scope>
    <source>
        <strain evidence="20 21">CR182</strain>
    </source>
</reference>
<comment type="catalytic activity">
    <reaction evidence="1 18">
        <text>a 1,2-diacyl-sn-glycero-3-phosphate + CTP + H(+) = a CDP-1,2-diacyl-sn-glycerol + diphosphate</text>
        <dbReference type="Rhea" id="RHEA:16229"/>
        <dbReference type="ChEBI" id="CHEBI:15378"/>
        <dbReference type="ChEBI" id="CHEBI:33019"/>
        <dbReference type="ChEBI" id="CHEBI:37563"/>
        <dbReference type="ChEBI" id="CHEBI:58332"/>
        <dbReference type="ChEBI" id="CHEBI:58608"/>
        <dbReference type="EC" id="2.7.7.41"/>
    </reaction>
</comment>
<evidence type="ECO:0000256" key="8">
    <source>
        <dbReference type="ARBA" id="ARBA00022475"/>
    </source>
</evidence>
<dbReference type="GO" id="GO:0005886">
    <property type="term" value="C:plasma membrane"/>
    <property type="evidence" value="ECO:0007669"/>
    <property type="project" value="UniProtKB-SubCell"/>
</dbReference>
<evidence type="ECO:0000256" key="13">
    <source>
        <dbReference type="ARBA" id="ARBA00022989"/>
    </source>
</evidence>
<keyword evidence="8" id="KW-1003">Cell membrane</keyword>
<evidence type="ECO:0000256" key="10">
    <source>
        <dbReference type="ARBA" id="ARBA00022679"/>
    </source>
</evidence>
<evidence type="ECO:0000256" key="15">
    <source>
        <dbReference type="ARBA" id="ARBA00023136"/>
    </source>
</evidence>
<evidence type="ECO:0000313" key="21">
    <source>
        <dbReference type="Proteomes" id="UP000235916"/>
    </source>
</evidence>
<dbReference type="Pfam" id="PF01148">
    <property type="entry name" value="CTP_transf_1"/>
    <property type="match status" value="1"/>
</dbReference>
<evidence type="ECO:0000256" key="11">
    <source>
        <dbReference type="ARBA" id="ARBA00022692"/>
    </source>
</evidence>
<evidence type="ECO:0000256" key="4">
    <source>
        <dbReference type="ARBA" id="ARBA00005189"/>
    </source>
</evidence>
<evidence type="ECO:0000256" key="1">
    <source>
        <dbReference type="ARBA" id="ARBA00001698"/>
    </source>
</evidence>
<evidence type="ECO:0000256" key="6">
    <source>
        <dbReference type="ARBA" id="ARBA00012487"/>
    </source>
</evidence>
<keyword evidence="21" id="KW-1185">Reference proteome</keyword>
<comment type="subcellular location">
    <subcellularLocation>
        <location evidence="2">Cell membrane</location>
        <topology evidence="2">Multi-pass membrane protein</topology>
    </subcellularLocation>
</comment>
<dbReference type="EMBL" id="POSP01000003">
    <property type="protein sequence ID" value="PND37497.1"/>
    <property type="molecule type" value="Genomic_DNA"/>
</dbReference>
<feature type="transmembrane region" description="Helical" evidence="19">
    <location>
        <begin position="110"/>
        <end position="128"/>
    </location>
</feature>
<feature type="transmembrane region" description="Helical" evidence="19">
    <location>
        <begin position="51"/>
        <end position="72"/>
    </location>
</feature>
<accession>A0A2N8KVK8</accession>
<dbReference type="Proteomes" id="UP000235916">
    <property type="component" value="Unassembled WGS sequence"/>
</dbReference>
<evidence type="ECO:0000256" key="18">
    <source>
        <dbReference type="RuleBase" id="RU003938"/>
    </source>
</evidence>
<dbReference type="GO" id="GO:0004605">
    <property type="term" value="F:phosphatidate cytidylyltransferase activity"/>
    <property type="evidence" value="ECO:0007669"/>
    <property type="project" value="UniProtKB-EC"/>
</dbReference>
<proteinExistence type="inferred from homology"/>
<evidence type="ECO:0000256" key="19">
    <source>
        <dbReference type="SAM" id="Phobius"/>
    </source>
</evidence>
<keyword evidence="9" id="KW-0444">Lipid biosynthesis</keyword>
<dbReference type="PROSITE" id="PS01315">
    <property type="entry name" value="CDS"/>
    <property type="match status" value="1"/>
</dbReference>
<dbReference type="OrthoDB" id="9799199at2"/>
<comment type="pathway">
    <text evidence="4">Lipid metabolism.</text>
</comment>
<comment type="pathway">
    <text evidence="3 18">Phospholipid metabolism; CDP-diacylglycerol biosynthesis; CDP-diacylglycerol from sn-glycerol 3-phosphate: step 3/3.</text>
</comment>
<keyword evidence="12 18" id="KW-0548">Nucleotidyltransferase</keyword>
<dbReference type="GO" id="GO:0016024">
    <property type="term" value="P:CDP-diacylglycerol biosynthetic process"/>
    <property type="evidence" value="ECO:0007669"/>
    <property type="project" value="UniProtKB-UniPathway"/>
</dbReference>
<dbReference type="AlphaFoldDB" id="A0A2N8KVK8"/>
<feature type="transmembrane region" description="Helical" evidence="19">
    <location>
        <begin position="135"/>
        <end position="156"/>
    </location>
</feature>
<comment type="similarity">
    <text evidence="5 18">Belongs to the CDS family.</text>
</comment>
<keyword evidence="10 18" id="KW-0808">Transferase</keyword>
<keyword evidence="15 19" id="KW-0472">Membrane</keyword>
<dbReference type="InterPro" id="IPR000374">
    <property type="entry name" value="PC_trans"/>
</dbReference>
<feature type="transmembrane region" description="Helical" evidence="19">
    <location>
        <begin position="216"/>
        <end position="236"/>
    </location>
</feature>
<dbReference type="PANTHER" id="PTHR46382:SF1">
    <property type="entry name" value="PHOSPHATIDATE CYTIDYLYLTRANSFERASE"/>
    <property type="match status" value="1"/>
</dbReference>
<evidence type="ECO:0000256" key="14">
    <source>
        <dbReference type="ARBA" id="ARBA00023098"/>
    </source>
</evidence>
<evidence type="ECO:0000256" key="12">
    <source>
        <dbReference type="ARBA" id="ARBA00022695"/>
    </source>
</evidence>
<keyword evidence="17" id="KW-1208">Phospholipid metabolism</keyword>
<feature type="transmembrane region" description="Helical" evidence="19">
    <location>
        <begin position="79"/>
        <end position="98"/>
    </location>
</feature>
<organism evidence="20 21">
    <name type="scientific">Kinneretia aquatilis</name>
    <dbReference type="NCBI Taxonomy" id="2070761"/>
    <lineage>
        <taxon>Bacteria</taxon>
        <taxon>Pseudomonadati</taxon>
        <taxon>Pseudomonadota</taxon>
        <taxon>Betaproteobacteria</taxon>
        <taxon>Burkholderiales</taxon>
        <taxon>Sphaerotilaceae</taxon>
        <taxon>Roseateles</taxon>
    </lineage>
</organism>
<name>A0A2N8KVK8_9BURK</name>
<dbReference type="PANTHER" id="PTHR46382">
    <property type="entry name" value="PHOSPHATIDATE CYTIDYLYLTRANSFERASE"/>
    <property type="match status" value="1"/>
</dbReference>
<evidence type="ECO:0000256" key="17">
    <source>
        <dbReference type="ARBA" id="ARBA00023264"/>
    </source>
</evidence>
<gene>
    <name evidence="20" type="ORF">C1O66_08130</name>
</gene>
<keyword evidence="14" id="KW-0443">Lipid metabolism</keyword>
<dbReference type="EC" id="2.7.7.41" evidence="6 18"/>